<feature type="transmembrane region" description="Helical" evidence="1">
    <location>
        <begin position="33"/>
        <end position="57"/>
    </location>
</feature>
<dbReference type="AlphaFoldDB" id="A0A4V2PBK2"/>
<dbReference type="EMBL" id="SMFR01000002">
    <property type="protein sequence ID" value="TCJ97705.1"/>
    <property type="molecule type" value="Genomic_DNA"/>
</dbReference>
<keyword evidence="1" id="KW-0812">Transmembrane</keyword>
<evidence type="ECO:0000313" key="3">
    <source>
        <dbReference type="Proteomes" id="UP000294856"/>
    </source>
</evidence>
<evidence type="ECO:0000313" key="2">
    <source>
        <dbReference type="EMBL" id="TCJ97705.1"/>
    </source>
</evidence>
<keyword evidence="3" id="KW-1185">Reference proteome</keyword>
<dbReference type="RefSeq" id="WP_067447163.1">
    <property type="nucleotide sequence ID" value="NZ_SMFR01000002.1"/>
</dbReference>
<evidence type="ECO:0000256" key="1">
    <source>
        <dbReference type="SAM" id="Phobius"/>
    </source>
</evidence>
<reference evidence="2 3" key="1">
    <citation type="submission" date="2019-03" db="EMBL/GenBank/DDBJ databases">
        <title>Genomic Encyclopedia of Type Strains, Phase IV (KMG-IV): sequencing the most valuable type-strain genomes for metagenomic binning, comparative biology and taxonomic classification.</title>
        <authorList>
            <person name="Goeker M."/>
        </authorList>
    </citation>
    <scope>NUCLEOTIDE SEQUENCE [LARGE SCALE GENOMIC DNA]</scope>
    <source>
        <strain evidence="2 3">DSM 44684</strain>
    </source>
</reference>
<comment type="caution">
    <text evidence="2">The sequence shown here is derived from an EMBL/GenBank/DDBJ whole genome shotgun (WGS) entry which is preliminary data.</text>
</comment>
<keyword evidence="1" id="KW-0472">Membrane</keyword>
<name>A0A4V2PBK2_9NOCA</name>
<proteinExistence type="predicted"/>
<organism evidence="2 3">
    <name type="scientific">Nocardia alba</name>
    <dbReference type="NCBI Taxonomy" id="225051"/>
    <lineage>
        <taxon>Bacteria</taxon>
        <taxon>Bacillati</taxon>
        <taxon>Actinomycetota</taxon>
        <taxon>Actinomycetes</taxon>
        <taxon>Mycobacteriales</taxon>
        <taxon>Nocardiaceae</taxon>
        <taxon>Nocardia</taxon>
    </lineage>
</organism>
<dbReference type="STRING" id="1210063.GCA_001612665_01410"/>
<dbReference type="Proteomes" id="UP000294856">
    <property type="component" value="Unassembled WGS sequence"/>
</dbReference>
<accession>A0A4V2PBK2</accession>
<protein>
    <submittedName>
        <fullName evidence="2">Uncharacterized protein</fullName>
    </submittedName>
</protein>
<gene>
    <name evidence="2" type="ORF">DFR71_3753</name>
</gene>
<sequence length="104" mass="10673">MGMLTRQIIGAVGSVAVAGTVNVATTLLTESRTVGWIAFVVALFAACVAVQFGLGLLGRSASSAMVVEDVIVDGSINARMTHSGVQRVRGATVGRDINLEQNGN</sequence>
<keyword evidence="1" id="KW-1133">Transmembrane helix</keyword>